<dbReference type="InterPro" id="IPR012902">
    <property type="entry name" value="N_methyl_site"/>
</dbReference>
<keyword evidence="5" id="KW-0997">Cell inner membrane</keyword>
<evidence type="ECO:0000313" key="12">
    <source>
        <dbReference type="EMBL" id="MFC0351905.1"/>
    </source>
</evidence>
<comment type="similarity">
    <text evidence="9">Belongs to the GSP H family.</text>
</comment>
<evidence type="ECO:0000256" key="5">
    <source>
        <dbReference type="ARBA" id="ARBA00022519"/>
    </source>
</evidence>
<evidence type="ECO:0000256" key="6">
    <source>
        <dbReference type="ARBA" id="ARBA00022692"/>
    </source>
</evidence>
<evidence type="ECO:0000256" key="7">
    <source>
        <dbReference type="ARBA" id="ARBA00022989"/>
    </source>
</evidence>
<keyword evidence="3" id="KW-1003">Cell membrane</keyword>
<dbReference type="SUPFAM" id="SSF54523">
    <property type="entry name" value="Pili subunits"/>
    <property type="match status" value="1"/>
</dbReference>
<dbReference type="PROSITE" id="PS00409">
    <property type="entry name" value="PROKAR_NTER_METHYL"/>
    <property type="match status" value="1"/>
</dbReference>
<dbReference type="InterPro" id="IPR045584">
    <property type="entry name" value="Pilin-like"/>
</dbReference>
<dbReference type="NCBIfam" id="TIGR02532">
    <property type="entry name" value="IV_pilin_GFxxxE"/>
    <property type="match status" value="1"/>
</dbReference>
<evidence type="ECO:0000313" key="13">
    <source>
        <dbReference type="Proteomes" id="UP001589844"/>
    </source>
</evidence>
<keyword evidence="6" id="KW-0812">Transmembrane</keyword>
<name>A0ABV6IJ97_9BURK</name>
<comment type="subcellular location">
    <subcellularLocation>
        <location evidence="1">Cell inner membrane</location>
        <topology evidence="1">Single-pass membrane protein</topology>
    </subcellularLocation>
</comment>
<evidence type="ECO:0000256" key="4">
    <source>
        <dbReference type="ARBA" id="ARBA00022481"/>
    </source>
</evidence>
<evidence type="ECO:0000256" key="3">
    <source>
        <dbReference type="ARBA" id="ARBA00022475"/>
    </source>
</evidence>
<keyword evidence="8" id="KW-0472">Membrane</keyword>
<evidence type="ECO:0000259" key="11">
    <source>
        <dbReference type="Pfam" id="PF12019"/>
    </source>
</evidence>
<organism evidence="12 13">
    <name type="scientific">Undibacterium danionis</name>
    <dbReference type="NCBI Taxonomy" id="1812100"/>
    <lineage>
        <taxon>Bacteria</taxon>
        <taxon>Pseudomonadati</taxon>
        <taxon>Pseudomonadota</taxon>
        <taxon>Betaproteobacteria</taxon>
        <taxon>Burkholderiales</taxon>
        <taxon>Oxalobacteraceae</taxon>
        <taxon>Undibacterium</taxon>
    </lineage>
</organism>
<proteinExistence type="inferred from homology"/>
<reference evidence="12 13" key="1">
    <citation type="submission" date="2024-09" db="EMBL/GenBank/DDBJ databases">
        <authorList>
            <person name="Sun Q."/>
            <person name="Mori K."/>
        </authorList>
    </citation>
    <scope>NUCLEOTIDE SEQUENCE [LARGE SCALE GENOMIC DNA]</scope>
    <source>
        <strain evidence="12 13">CCM 8677</strain>
    </source>
</reference>
<evidence type="ECO:0000256" key="8">
    <source>
        <dbReference type="ARBA" id="ARBA00023136"/>
    </source>
</evidence>
<feature type="domain" description="General secretion pathway GspH" evidence="11">
    <location>
        <begin position="50"/>
        <end position="174"/>
    </location>
</feature>
<comment type="caution">
    <text evidence="12">The sequence shown here is derived from an EMBL/GenBank/DDBJ whole genome shotgun (WGS) entry which is preliminary data.</text>
</comment>
<evidence type="ECO:0000256" key="2">
    <source>
        <dbReference type="ARBA" id="ARBA00021549"/>
    </source>
</evidence>
<dbReference type="InterPro" id="IPR022346">
    <property type="entry name" value="T2SS_GspH"/>
</dbReference>
<evidence type="ECO:0000256" key="10">
    <source>
        <dbReference type="ARBA" id="ARBA00030775"/>
    </source>
</evidence>
<dbReference type="Proteomes" id="UP001589844">
    <property type="component" value="Unassembled WGS sequence"/>
</dbReference>
<dbReference type="Gene3D" id="3.55.40.10">
    <property type="entry name" value="minor pseudopilin epsh domain"/>
    <property type="match status" value="1"/>
</dbReference>
<dbReference type="EMBL" id="JBHLXJ010000035">
    <property type="protein sequence ID" value="MFC0351905.1"/>
    <property type="molecule type" value="Genomic_DNA"/>
</dbReference>
<keyword evidence="4" id="KW-0488">Methylation</keyword>
<evidence type="ECO:0000256" key="1">
    <source>
        <dbReference type="ARBA" id="ARBA00004377"/>
    </source>
</evidence>
<dbReference type="Pfam" id="PF12019">
    <property type="entry name" value="GspH"/>
    <property type="match status" value="1"/>
</dbReference>
<keyword evidence="13" id="KW-1185">Reference proteome</keyword>
<gene>
    <name evidence="12" type="ORF">ACFFJH_18955</name>
</gene>
<accession>A0ABV6IJ97</accession>
<dbReference type="Pfam" id="PF07963">
    <property type="entry name" value="N_methyl"/>
    <property type="match status" value="1"/>
</dbReference>
<keyword evidence="7" id="KW-1133">Transmembrane helix</keyword>
<evidence type="ECO:0000256" key="9">
    <source>
        <dbReference type="ARBA" id="ARBA00025772"/>
    </source>
</evidence>
<protein>
    <recommendedName>
        <fullName evidence="2">Type II secretion system protein H</fullName>
    </recommendedName>
    <alternativeName>
        <fullName evidence="10">General secretion pathway protein H</fullName>
    </alternativeName>
</protein>
<sequence length="188" mass="19894">MKYHMPRTRLYSGVTLIELLVVLALVGLLSSIAIPSYRHMMVSSRSSNLASSLHSTILLARSEALKRGARIVLCKSSNADSPAATCDLAPAPLGWAQGWILFVDDNNNSNKEPAEVLIRVQGQILKDTTEGSILPSNGANFVAFNTTGQVAVPVNFVVAGPSDYSALDRAVCIGIGGRARIGKAPTCS</sequence>
<dbReference type="RefSeq" id="WP_390214623.1">
    <property type="nucleotide sequence ID" value="NZ_JBHLXJ010000035.1"/>
</dbReference>